<name>A0ABZ2KVU9_9BACT</name>
<dbReference type="InterPro" id="IPR029058">
    <property type="entry name" value="AB_hydrolase_fold"/>
</dbReference>
<evidence type="ECO:0000256" key="1">
    <source>
        <dbReference type="SAM" id="MobiDB-lite"/>
    </source>
</evidence>
<protein>
    <submittedName>
        <fullName evidence="2">DUF2974 domain-containing protein</fullName>
    </submittedName>
</protein>
<organism evidence="2 3">
    <name type="scientific">Pendulispora rubella</name>
    <dbReference type="NCBI Taxonomy" id="2741070"/>
    <lineage>
        <taxon>Bacteria</taxon>
        <taxon>Pseudomonadati</taxon>
        <taxon>Myxococcota</taxon>
        <taxon>Myxococcia</taxon>
        <taxon>Myxococcales</taxon>
        <taxon>Sorangiineae</taxon>
        <taxon>Pendulisporaceae</taxon>
        <taxon>Pendulispora</taxon>
    </lineage>
</organism>
<dbReference type="SUPFAM" id="SSF53474">
    <property type="entry name" value="alpha/beta-Hydrolases"/>
    <property type="match status" value="1"/>
</dbReference>
<dbReference type="Pfam" id="PF26363">
    <property type="entry name" value="Phospholipase-like"/>
    <property type="match status" value="1"/>
</dbReference>
<dbReference type="Gene3D" id="3.40.50.1820">
    <property type="entry name" value="alpha/beta hydrolase"/>
    <property type="match status" value="1"/>
</dbReference>
<dbReference type="EMBL" id="CP089983">
    <property type="protein sequence ID" value="WXB01095.1"/>
    <property type="molecule type" value="Genomic_DNA"/>
</dbReference>
<evidence type="ECO:0000313" key="3">
    <source>
        <dbReference type="Proteomes" id="UP001374803"/>
    </source>
</evidence>
<reference evidence="2" key="1">
    <citation type="submission" date="2021-12" db="EMBL/GenBank/DDBJ databases">
        <title>Discovery of the Pendulisporaceae a myxobacterial family with distinct sporulation behavior and unique specialized metabolism.</title>
        <authorList>
            <person name="Garcia R."/>
            <person name="Popoff A."/>
            <person name="Bader C.D."/>
            <person name="Loehr J."/>
            <person name="Walesch S."/>
            <person name="Walt C."/>
            <person name="Boldt J."/>
            <person name="Bunk B."/>
            <person name="Haeckl F.J.F.P.J."/>
            <person name="Gunesch A.P."/>
            <person name="Birkelbach J."/>
            <person name="Nuebel U."/>
            <person name="Pietschmann T."/>
            <person name="Bach T."/>
            <person name="Mueller R."/>
        </authorList>
    </citation>
    <scope>NUCLEOTIDE SEQUENCE</scope>
    <source>
        <strain evidence="2">MSr11367</strain>
    </source>
</reference>
<feature type="region of interest" description="Disordered" evidence="1">
    <location>
        <begin position="32"/>
        <end position="91"/>
    </location>
</feature>
<gene>
    <name evidence="2" type="ORF">LVJ94_29765</name>
</gene>
<sequence>MAICVLAAGGWKLLGKSVKSQVECAANMEGCGSGSGGGANGSGGSGGNSESSAATGPAGGPPQALAFTAADTPGGGSFGEQVSGQAPKPIDGTFADIAADVSRGTPGTGSIDGFTRLTDEQLQAAGIDPSSLRDPSSGFQAGIYRDANGNTVLAYSGSNDLKDWKTNFTQGLGFNDAQYNQAISLAKDAKAAFGDDLVITGHSLGGGLAATGAIATGSPAVTFNASGVNDKTIQRLDLDPDAVRQQAENGQIRRYAVDGEILTNLQEKNIATRGVMPDALGHKITLPDPKPLSGIQKWIPGARTKHGIDLHLIGPVQDSIRKYPPW</sequence>
<proteinExistence type="predicted"/>
<accession>A0ABZ2KVU9</accession>
<dbReference type="Proteomes" id="UP001374803">
    <property type="component" value="Chromosome"/>
</dbReference>
<dbReference type="RefSeq" id="WP_394830703.1">
    <property type="nucleotide sequence ID" value="NZ_CP089929.1"/>
</dbReference>
<feature type="compositionally biased region" description="Gly residues" evidence="1">
    <location>
        <begin position="32"/>
        <end position="47"/>
    </location>
</feature>
<evidence type="ECO:0000313" key="2">
    <source>
        <dbReference type="EMBL" id="WXB01095.1"/>
    </source>
</evidence>
<keyword evidence="3" id="KW-1185">Reference proteome</keyword>